<dbReference type="InterPro" id="IPR036388">
    <property type="entry name" value="WH-like_DNA-bd_sf"/>
</dbReference>
<evidence type="ECO:0000256" key="4">
    <source>
        <dbReference type="ARBA" id="ARBA00022821"/>
    </source>
</evidence>
<keyword evidence="4" id="KW-0611">Plant defense</keyword>
<proteinExistence type="predicted"/>
<dbReference type="Gene3D" id="3.40.50.300">
    <property type="entry name" value="P-loop containing nucleotide triphosphate hydrolases"/>
    <property type="match status" value="1"/>
</dbReference>
<dbReference type="Pfam" id="PF18052">
    <property type="entry name" value="Rx_N"/>
    <property type="match status" value="1"/>
</dbReference>
<gene>
    <name evidence="12" type="primary">LOC113854632</name>
</gene>
<dbReference type="GO" id="GO:0006952">
    <property type="term" value="P:defense response"/>
    <property type="evidence" value="ECO:0007669"/>
    <property type="project" value="UniProtKB-KW"/>
</dbReference>
<evidence type="ECO:0000256" key="2">
    <source>
        <dbReference type="ARBA" id="ARBA00022737"/>
    </source>
</evidence>
<protein>
    <submittedName>
        <fullName evidence="12">Disease resistance RPP13-like protein 1 isoform X1</fullName>
    </submittedName>
</protein>
<evidence type="ECO:0000256" key="1">
    <source>
        <dbReference type="ARBA" id="ARBA00022614"/>
    </source>
</evidence>
<dbReference type="InterPro" id="IPR056789">
    <property type="entry name" value="LRR_R13L1-DRL21"/>
</dbReference>
<evidence type="ECO:0000259" key="7">
    <source>
        <dbReference type="Pfam" id="PF00931"/>
    </source>
</evidence>
<keyword evidence="5" id="KW-0067">ATP-binding</keyword>
<dbReference type="Gene3D" id="1.10.10.10">
    <property type="entry name" value="Winged helix-like DNA-binding domain superfamily/Winged helix DNA-binding domain"/>
    <property type="match status" value="1"/>
</dbReference>
<keyword evidence="6" id="KW-0175">Coiled coil</keyword>
<dbReference type="SMART" id="SM00369">
    <property type="entry name" value="LRR_TYP"/>
    <property type="match status" value="2"/>
</dbReference>
<dbReference type="Gene3D" id="1.10.8.430">
    <property type="entry name" value="Helical domain of apoptotic protease-activating factors"/>
    <property type="match status" value="1"/>
</dbReference>
<dbReference type="Gene3D" id="3.80.10.10">
    <property type="entry name" value="Ribonuclease Inhibitor"/>
    <property type="match status" value="3"/>
</dbReference>
<evidence type="ECO:0000259" key="10">
    <source>
        <dbReference type="Pfam" id="PF25019"/>
    </source>
</evidence>
<evidence type="ECO:0000259" key="8">
    <source>
        <dbReference type="Pfam" id="PF18052"/>
    </source>
</evidence>
<dbReference type="PRINTS" id="PR00364">
    <property type="entry name" value="DISEASERSIST"/>
</dbReference>
<sequence length="1243" mass="141378">MVLTMVGEALISASVEILIDKIASGEFRDLFANRKLDVSLLDELKTKLLALNAVLNDAEEKQINDLAVKAWLDELKDAVLDAEDLLDEINTDSLRCKVRGESKKLTTQVRSLLSSPFNKFYRSMNSKLEAISQRLEYFVNQKDILGLQSVSRRVSFGTITDSLVESMVVAREDDKERLLNMLLSNDGDDYDDAMPNNIGVITILGMGGLGKTTLAQLLYNDSEVQKQFDLKAWACVSEDFDVFRITKNLVESFASKVCNSTNIDVLRVELKNSIEDKKILLVLDDLWNEKYNDWHHLVSPFSSGKKGSKIIVTTRQPRVAEFTHTPNFPICELKLLKDEDCWCILAKHAFGNEGYGKYPILEEIGRKIARKCGGLPLAAKTLGGLLRSNVDAKEWNRILESKLWAYDDVLPALLISYLHLPAHLKRCFAYCSIFPKQHLLDRKELILLWMAEGFLQQSPGEKAMELAGDDCFNELLSRSLIQKDEVIKENFHMHELVYDLARLVSGKSSCCFEGNEIQKMVRYLSFQRDKYDVFKKFESFYDIKSLRTFLPRSLHQLDCYLTTKVLHDLLPKLRCLRILSLSKYKNITKLPGSIGNLVHLRYLNLCYTSIRRLPAETFTLYNLQTLLLSHCKFLVQLPRQIGNLVNLRHLDVSDTNLEVMPAQISRLQNLRSLTTFVVGRHEDGLRILELRNFPYLQGRLCILKLQNVVDPMDAFLANLKSKEQIEELILEWSSNPQEPQDSQIERAVLENLKPSTNLKKLNIRYFGGSSFPNWIGESSFSNIVELVVSDCNYCLSLPSFGQLPCLKELVIRRMKMVKKVGQEFYCRNNEGSPLFQPFPSLEHLEFEDMSNWEEWLPFEGGGINFPFPCLKSFYLCKCPKLKGNLPGHLPSLTEVHILECNQLEAQSCNLHWNSSVEVIHIREGKESFLSLLENFSFCELTIEKCDNLQTLPGIILGANCLQELTLKNISSLISFPNDGLPTSLRSLEIWECGKLEFLSHETWHKYTSLEKLGIWNSCHSMTFFPLDCFPSLQELYICFCPMLEEIATQGGGVAPKLVDLNITDCVKLKALPQQIALPSLEHLGLSGLPELASLFLPCTLKSLCIDLGLLSCMSKHEIGFEFQRLTSLSHLYAQGFGNLDLVNILLKERLLPTSLVFLGLYHFGSLRFLEGNGLQHLTSLHQLHIDHCPNLVSLPEKQLPSSLAVLNMEKCPLLEARYQPLKGKHWSKVAHIPAIKINEQVII</sequence>
<evidence type="ECO:0000313" key="11">
    <source>
        <dbReference type="Proteomes" id="UP000694853"/>
    </source>
</evidence>
<dbReference type="FunFam" id="3.40.50.300:FF:001091">
    <property type="entry name" value="Probable disease resistance protein At1g61300"/>
    <property type="match status" value="1"/>
</dbReference>
<keyword evidence="11" id="KW-1185">Reference proteome</keyword>
<dbReference type="Gene3D" id="1.20.5.4130">
    <property type="match status" value="1"/>
</dbReference>
<dbReference type="RefSeq" id="XP_027341559.1">
    <property type="nucleotide sequence ID" value="XM_027485758.1"/>
</dbReference>
<dbReference type="InterPro" id="IPR041118">
    <property type="entry name" value="Rx_N"/>
</dbReference>
<dbReference type="Proteomes" id="UP000694853">
    <property type="component" value="Unplaced"/>
</dbReference>
<feature type="domain" description="NB-ARC" evidence="7">
    <location>
        <begin position="196"/>
        <end position="352"/>
    </location>
</feature>
<evidence type="ECO:0000256" key="5">
    <source>
        <dbReference type="ARBA" id="ARBA00022840"/>
    </source>
</evidence>
<dbReference type="InterPro" id="IPR003591">
    <property type="entry name" value="Leu-rich_rpt_typical-subtyp"/>
</dbReference>
<reference evidence="11" key="1">
    <citation type="journal article" date="2019" name="Toxins">
        <title>Detection of Abrin-Like and Prepropulchellin-Like Toxin Genes and Transcripts Using Whole Genome Sequencing and Full-Length Transcript Sequencing of Abrus precatorius.</title>
        <authorList>
            <person name="Hovde B.T."/>
            <person name="Daligault H.E."/>
            <person name="Hanschen E.R."/>
            <person name="Kunde Y.A."/>
            <person name="Johnson M.B."/>
            <person name="Starkenburg S.R."/>
            <person name="Johnson S.L."/>
        </authorList>
    </citation>
    <scope>NUCLEOTIDE SEQUENCE [LARGE SCALE GENOMIC DNA]</scope>
</reference>
<evidence type="ECO:0000256" key="6">
    <source>
        <dbReference type="SAM" id="Coils"/>
    </source>
</evidence>
<dbReference type="InterPro" id="IPR032675">
    <property type="entry name" value="LRR_dom_sf"/>
</dbReference>
<dbReference type="Pfam" id="PF23559">
    <property type="entry name" value="WHD_DRP"/>
    <property type="match status" value="1"/>
</dbReference>
<dbReference type="PANTHER" id="PTHR36766:SF40">
    <property type="entry name" value="DISEASE RESISTANCE PROTEIN RGA3"/>
    <property type="match status" value="1"/>
</dbReference>
<dbReference type="GeneID" id="113854632"/>
<evidence type="ECO:0000259" key="9">
    <source>
        <dbReference type="Pfam" id="PF23559"/>
    </source>
</evidence>
<dbReference type="AlphaFoldDB" id="A0A8B8KEX8"/>
<keyword evidence="2" id="KW-0677">Repeat</keyword>
<dbReference type="InterPro" id="IPR058922">
    <property type="entry name" value="WHD_DRP"/>
</dbReference>
<evidence type="ECO:0000256" key="3">
    <source>
        <dbReference type="ARBA" id="ARBA00022741"/>
    </source>
</evidence>
<feature type="coiled-coil region" evidence="6">
    <location>
        <begin position="41"/>
        <end position="92"/>
    </location>
</feature>
<dbReference type="OrthoDB" id="2973320at2759"/>
<accession>A0A8B8KEX8</accession>
<dbReference type="PANTHER" id="PTHR36766">
    <property type="entry name" value="PLANT BROAD-SPECTRUM MILDEW RESISTANCE PROTEIN RPW8"/>
    <property type="match status" value="1"/>
</dbReference>
<dbReference type="Pfam" id="PF25019">
    <property type="entry name" value="LRR_R13L1-DRL21"/>
    <property type="match status" value="1"/>
</dbReference>
<dbReference type="InterPro" id="IPR042197">
    <property type="entry name" value="Apaf_helical"/>
</dbReference>
<organism evidence="11 12">
    <name type="scientific">Abrus precatorius</name>
    <name type="common">Indian licorice</name>
    <name type="synonym">Glycine abrus</name>
    <dbReference type="NCBI Taxonomy" id="3816"/>
    <lineage>
        <taxon>Eukaryota</taxon>
        <taxon>Viridiplantae</taxon>
        <taxon>Streptophyta</taxon>
        <taxon>Embryophyta</taxon>
        <taxon>Tracheophyta</taxon>
        <taxon>Spermatophyta</taxon>
        <taxon>Magnoliopsida</taxon>
        <taxon>eudicotyledons</taxon>
        <taxon>Gunneridae</taxon>
        <taxon>Pentapetalae</taxon>
        <taxon>rosids</taxon>
        <taxon>fabids</taxon>
        <taxon>Fabales</taxon>
        <taxon>Fabaceae</taxon>
        <taxon>Papilionoideae</taxon>
        <taxon>50 kb inversion clade</taxon>
        <taxon>NPAAA clade</taxon>
        <taxon>indigoferoid/millettioid clade</taxon>
        <taxon>Abreae</taxon>
        <taxon>Abrus</taxon>
    </lineage>
</organism>
<dbReference type="SUPFAM" id="SSF52540">
    <property type="entry name" value="P-loop containing nucleoside triphosphate hydrolases"/>
    <property type="match status" value="1"/>
</dbReference>
<feature type="domain" description="Disease resistance protein winged helix" evidence="9">
    <location>
        <begin position="433"/>
        <end position="501"/>
    </location>
</feature>
<evidence type="ECO:0000313" key="12">
    <source>
        <dbReference type="RefSeq" id="XP_027341559.1"/>
    </source>
</evidence>
<feature type="domain" description="R13L1/DRL21-like LRR repeat region" evidence="10">
    <location>
        <begin position="688"/>
        <end position="814"/>
    </location>
</feature>
<dbReference type="InterPro" id="IPR027417">
    <property type="entry name" value="P-loop_NTPase"/>
</dbReference>
<dbReference type="GO" id="GO:0005524">
    <property type="term" value="F:ATP binding"/>
    <property type="evidence" value="ECO:0007669"/>
    <property type="project" value="UniProtKB-KW"/>
</dbReference>
<keyword evidence="1" id="KW-0433">Leucine-rich repeat</keyword>
<dbReference type="SUPFAM" id="SSF52058">
    <property type="entry name" value="L domain-like"/>
    <property type="match status" value="2"/>
</dbReference>
<keyword evidence="3" id="KW-0547">Nucleotide-binding</keyword>
<dbReference type="KEGG" id="aprc:113854632"/>
<dbReference type="GO" id="GO:0051707">
    <property type="term" value="P:response to other organism"/>
    <property type="evidence" value="ECO:0007669"/>
    <property type="project" value="UniProtKB-ARBA"/>
</dbReference>
<feature type="domain" description="Disease resistance N-terminal" evidence="8">
    <location>
        <begin position="35"/>
        <end position="103"/>
    </location>
</feature>
<reference evidence="12" key="2">
    <citation type="submission" date="2025-08" db="UniProtKB">
        <authorList>
            <consortium name="RefSeq"/>
        </authorList>
    </citation>
    <scope>IDENTIFICATION</scope>
    <source>
        <tissue evidence="12">Young leaves</tissue>
    </source>
</reference>
<dbReference type="InterPro" id="IPR002182">
    <property type="entry name" value="NB-ARC"/>
</dbReference>
<dbReference type="GO" id="GO:0043531">
    <property type="term" value="F:ADP binding"/>
    <property type="evidence" value="ECO:0007669"/>
    <property type="project" value="InterPro"/>
</dbReference>
<dbReference type="FunFam" id="1.10.10.10:FF:000322">
    <property type="entry name" value="Probable disease resistance protein At1g63360"/>
    <property type="match status" value="1"/>
</dbReference>
<name>A0A8B8KEX8_ABRPR</name>
<dbReference type="Pfam" id="PF00931">
    <property type="entry name" value="NB-ARC"/>
    <property type="match status" value="1"/>
</dbReference>